<gene>
    <name evidence="8" type="ORF">INP52_08565</name>
</gene>
<dbReference type="InterPro" id="IPR011051">
    <property type="entry name" value="RmlC_Cupin_sf"/>
</dbReference>
<evidence type="ECO:0000256" key="1">
    <source>
        <dbReference type="ARBA" id="ARBA00022723"/>
    </source>
</evidence>
<evidence type="ECO:0000259" key="7">
    <source>
        <dbReference type="Pfam" id="PF21621"/>
    </source>
</evidence>
<feature type="active site" evidence="6">
    <location>
        <position position="194"/>
    </location>
</feature>
<name>A0A7S7M9P4_9ACTN</name>
<dbReference type="Pfam" id="PF21621">
    <property type="entry name" value="MPI_cupin_dom"/>
    <property type="match status" value="1"/>
</dbReference>
<feature type="domain" description="Mannose-6-phosphate isomerase cupin" evidence="7">
    <location>
        <begin position="241"/>
        <end position="312"/>
    </location>
</feature>
<dbReference type="Gene3D" id="2.60.120.10">
    <property type="entry name" value="Jelly Rolls"/>
    <property type="match status" value="2"/>
</dbReference>
<evidence type="ECO:0000313" key="9">
    <source>
        <dbReference type="Proteomes" id="UP000593735"/>
    </source>
</evidence>
<evidence type="ECO:0000256" key="2">
    <source>
        <dbReference type="ARBA" id="ARBA00022833"/>
    </source>
</evidence>
<dbReference type="EMBL" id="CP063767">
    <property type="protein sequence ID" value="QOY60443.1"/>
    <property type="molecule type" value="Genomic_DNA"/>
</dbReference>
<reference evidence="8 9" key="1">
    <citation type="submission" date="2020-10" db="EMBL/GenBank/DDBJ databases">
        <title>Olsenella immobilis sp.nov., isolated from the mud in a fermentation cellar used for the production of Chinese strong-flavoured liquor.</title>
        <authorList>
            <person name="Lu L."/>
        </authorList>
    </citation>
    <scope>NUCLEOTIDE SEQUENCE [LARGE SCALE GENOMIC DNA]</scope>
    <source>
        <strain evidence="8 9">LZLJ-2</strain>
    </source>
</reference>
<protein>
    <recommendedName>
        <fullName evidence="3">Phosphohexomutase</fullName>
    </recommendedName>
    <alternativeName>
        <fullName evidence="4">Phosphomannose isomerase</fullName>
    </alternativeName>
</protein>
<feature type="binding site" evidence="5">
    <location>
        <position position="174"/>
    </location>
    <ligand>
        <name>Zn(2+)</name>
        <dbReference type="ChEBI" id="CHEBI:29105"/>
    </ligand>
</feature>
<accession>A0A7S7M9P4</accession>
<dbReference type="GO" id="GO:0005975">
    <property type="term" value="P:carbohydrate metabolic process"/>
    <property type="evidence" value="ECO:0007669"/>
    <property type="project" value="InterPro"/>
</dbReference>
<comment type="cofactor">
    <cofactor evidence="5">
        <name>Zn(2+)</name>
        <dbReference type="ChEBI" id="CHEBI:29105"/>
    </cofactor>
    <text evidence="5">Binds 1 zinc ion per subunit.</text>
</comment>
<dbReference type="RefSeq" id="WP_194370894.1">
    <property type="nucleotide sequence ID" value="NZ_CP063767.1"/>
</dbReference>
<evidence type="ECO:0000313" key="8">
    <source>
        <dbReference type="EMBL" id="QOY60443.1"/>
    </source>
</evidence>
<proteinExistence type="predicted"/>
<evidence type="ECO:0000256" key="5">
    <source>
        <dbReference type="PIRSR" id="PIRSR036894-1"/>
    </source>
</evidence>
<feature type="binding site" evidence="5">
    <location>
        <position position="99"/>
    </location>
    <ligand>
        <name>Zn(2+)</name>
        <dbReference type="ChEBI" id="CHEBI:29105"/>
    </ligand>
</feature>
<dbReference type="InterPro" id="IPR051804">
    <property type="entry name" value="Carb_Metab_Reg_Kinase/Isom"/>
</dbReference>
<evidence type="ECO:0000256" key="6">
    <source>
        <dbReference type="PIRSR" id="PIRSR036894-2"/>
    </source>
</evidence>
<dbReference type="Proteomes" id="UP000593735">
    <property type="component" value="Chromosome"/>
</dbReference>
<dbReference type="PIRSF" id="PIRSF036894">
    <property type="entry name" value="PMI_Firm_short"/>
    <property type="match status" value="1"/>
</dbReference>
<keyword evidence="1 5" id="KW-0479">Metal-binding</keyword>
<keyword evidence="2 5" id="KW-0862">Zinc</keyword>
<keyword evidence="9" id="KW-1185">Reference proteome</keyword>
<dbReference type="InterPro" id="IPR014628">
    <property type="entry name" value="Man6P_isomerase_Firm_short"/>
</dbReference>
<dbReference type="PANTHER" id="PTHR42742:SF3">
    <property type="entry name" value="FRUCTOKINASE"/>
    <property type="match status" value="1"/>
</dbReference>
<evidence type="ECO:0000256" key="4">
    <source>
        <dbReference type="ARBA" id="ARBA00030762"/>
    </source>
</evidence>
<dbReference type="PANTHER" id="PTHR42742">
    <property type="entry name" value="TRANSCRIPTIONAL REPRESSOR MPRA"/>
    <property type="match status" value="1"/>
</dbReference>
<evidence type="ECO:0000256" key="3">
    <source>
        <dbReference type="ARBA" id="ARBA00029741"/>
    </source>
</evidence>
<dbReference type="SUPFAM" id="SSF51182">
    <property type="entry name" value="RmlC-like cupins"/>
    <property type="match status" value="1"/>
</dbReference>
<dbReference type="GO" id="GO:0046872">
    <property type="term" value="F:metal ion binding"/>
    <property type="evidence" value="ECO:0007669"/>
    <property type="project" value="UniProtKB-KW"/>
</dbReference>
<sequence length="314" mass="34215">MTPLRLKPNYISPIWSGDRIARARGIVYDKGTPPGESFDVTAHRDLVNTVEGGPYDGIRLDELIDTHHEELLGQGLPDDDGIIQVVTMDARESLSVQVHPDEAYAQAHENDHEKTESWYILAADPGATLIAGSTTNDRDALRAAAADDTVGNLFGRHVSVSEGDFILIPAGTMHALGAGIFAVEIGSLGFKTYRICDWGRGRELHVKQGFDLIDTSLRPEPRHLGAFDPNGPDQVQLGVTHELFEAEVVDVHGEFAGELLDRYQILTCVWGDAQVSTPEGGTTDLKFTESLLIPASAGSYTVRGTCRVIRSYRP</sequence>
<dbReference type="KEGG" id="tio:INP52_08565"/>
<dbReference type="AlphaFoldDB" id="A0A7S7M9P4"/>
<dbReference type="InterPro" id="IPR049071">
    <property type="entry name" value="MPI_cupin_dom"/>
</dbReference>
<dbReference type="GO" id="GO:0004476">
    <property type="term" value="F:mannose-6-phosphate isomerase activity"/>
    <property type="evidence" value="ECO:0007669"/>
    <property type="project" value="InterPro"/>
</dbReference>
<organism evidence="8 9">
    <name type="scientific">Thermophilibacter immobilis</name>
    <dbReference type="NCBI Taxonomy" id="2779519"/>
    <lineage>
        <taxon>Bacteria</taxon>
        <taxon>Bacillati</taxon>
        <taxon>Actinomycetota</taxon>
        <taxon>Coriobacteriia</taxon>
        <taxon>Coriobacteriales</taxon>
        <taxon>Atopobiaceae</taxon>
        <taxon>Thermophilibacter</taxon>
    </lineage>
</organism>
<dbReference type="InterPro" id="IPR014710">
    <property type="entry name" value="RmlC-like_jellyroll"/>
</dbReference>
<dbReference type="CDD" id="cd07010">
    <property type="entry name" value="cupin_PMI_type_I_N_bac"/>
    <property type="match status" value="1"/>
</dbReference>
<feature type="binding site" evidence="5">
    <location>
        <position position="116"/>
    </location>
    <ligand>
        <name>Zn(2+)</name>
        <dbReference type="ChEBI" id="CHEBI:29105"/>
    </ligand>
</feature>